<feature type="region of interest" description="Disordered" evidence="2">
    <location>
        <begin position="584"/>
        <end position="740"/>
    </location>
</feature>
<accession>A0A9P0VY93</accession>
<dbReference type="GO" id="GO:0070941">
    <property type="term" value="P:eisosome assembly"/>
    <property type="evidence" value="ECO:0007669"/>
    <property type="project" value="TreeGrafter"/>
</dbReference>
<name>A0A9P0VY93_9ASCO</name>
<evidence type="ECO:0000256" key="1">
    <source>
        <dbReference type="ARBA" id="ARBA00008528"/>
    </source>
</evidence>
<feature type="compositionally biased region" description="Basic and acidic residues" evidence="2">
    <location>
        <begin position="584"/>
        <end position="633"/>
    </location>
</feature>
<feature type="region of interest" description="Disordered" evidence="2">
    <location>
        <begin position="507"/>
        <end position="551"/>
    </location>
</feature>
<evidence type="ECO:0000256" key="2">
    <source>
        <dbReference type="SAM" id="MobiDB-lite"/>
    </source>
</evidence>
<comment type="caution">
    <text evidence="3">The sequence shown here is derived from an EMBL/GenBank/DDBJ whole genome shotgun (WGS) entry which is preliminary data.</text>
</comment>
<gene>
    <name evidence="3" type="ORF">CLIB1423_08S00606</name>
</gene>
<dbReference type="PANTHER" id="PTHR28298:SF1">
    <property type="entry name" value="EISOSOME PROTEIN 1"/>
    <property type="match status" value="1"/>
</dbReference>
<dbReference type="InterPro" id="IPR024527">
    <property type="entry name" value="Eisosome1"/>
</dbReference>
<keyword evidence="4" id="KW-1185">Reference proteome</keyword>
<protein>
    <recommendedName>
        <fullName evidence="5">Eisosome protein 1</fullName>
    </recommendedName>
</protein>
<organism evidence="3 4">
    <name type="scientific">[Candida] railenensis</name>
    <dbReference type="NCBI Taxonomy" id="45579"/>
    <lineage>
        <taxon>Eukaryota</taxon>
        <taxon>Fungi</taxon>
        <taxon>Dikarya</taxon>
        <taxon>Ascomycota</taxon>
        <taxon>Saccharomycotina</taxon>
        <taxon>Pichiomycetes</taxon>
        <taxon>Debaryomycetaceae</taxon>
        <taxon>Kurtzmaniella</taxon>
    </lineage>
</organism>
<dbReference type="AlphaFoldDB" id="A0A9P0VY93"/>
<proteinExistence type="inferred from homology"/>
<reference evidence="3" key="1">
    <citation type="submission" date="2022-03" db="EMBL/GenBank/DDBJ databases">
        <authorList>
            <person name="Legras J.-L."/>
            <person name="Devillers H."/>
            <person name="Grondin C."/>
        </authorList>
    </citation>
    <scope>NUCLEOTIDE SEQUENCE</scope>
    <source>
        <strain evidence="3">CLIB 1423</strain>
    </source>
</reference>
<evidence type="ECO:0008006" key="5">
    <source>
        <dbReference type="Google" id="ProtNLM"/>
    </source>
</evidence>
<dbReference type="EMBL" id="CAKXYY010000008">
    <property type="protein sequence ID" value="CAH2352766.1"/>
    <property type="molecule type" value="Genomic_DNA"/>
</dbReference>
<sequence length="740" mass="80827">MSTRSIYQNNGKPLSQQAIYQQKLRQGVYNSPGSPSVGVNSNASDTAALLAASADLTVKPSYERVVAVEAHNAAAAARNGTTSTFSSISSSAVAAAAALGKQGGTGIPEYSGSSVFDKATSNSTYSLSTRTDPERDYRSGLATKSSQAALNIGKISSVANKNSSKSLNSRFNPELDFRSGLQSSSSNAEYLDDDEEKLAAQGAIASLKFGGSTSNTASSSIRSKSFTANQVVNKTLLDAANKAAEKRLSALNSSQPLDFKQQAQLYANALTLAQERSNERIANHKVGVIDLGGGLTILQSELEKMAALVVQPVLDDIKTKADKQREIDDASNRKQQERVADHEKYKKEEFNKKLQEKIDLERAKKERLDLHDERKVAEVDKYTEYQTGVNEEVDAKVKELRELELKYEEEKAELLAEKQAELDRIEGEEAELINGRKEELMNMQAEKDEILKPTLDELKIENEKLSEVTNARDELLNEVKASETTNEEYTNKLKELEEKLAAAEAEFEEYTTKVEESTKKDEETSKVLADLQSSSAKELEDADNEDKDLDSKLAALEKEKEENLNSKAENKTAILAHLDEKVAHEHKINEELPEHLRTEIDEKKLKDTSSLFSKEDLPEPKIDEVSTPKEVEKPATSSPTAKAAAAAAAVSKSSSSKSSGLKKFAKKYFSSKPDPDRYKSNVKTAPKAAAVSTPATPAKAKEPVAKSPAKSESRDDEIETIGDESLTKNSAPGGLFKEEI</sequence>
<evidence type="ECO:0000313" key="3">
    <source>
        <dbReference type="EMBL" id="CAH2352766.1"/>
    </source>
</evidence>
<dbReference type="Proteomes" id="UP000837801">
    <property type="component" value="Unassembled WGS sequence"/>
</dbReference>
<dbReference type="Pfam" id="PF12757">
    <property type="entry name" value="Eisosome1"/>
    <property type="match status" value="1"/>
</dbReference>
<evidence type="ECO:0000313" key="4">
    <source>
        <dbReference type="Proteomes" id="UP000837801"/>
    </source>
</evidence>
<dbReference type="OrthoDB" id="4070583at2759"/>
<dbReference type="PANTHER" id="PTHR28298">
    <property type="entry name" value="EISOSOME PROTEIN 1"/>
    <property type="match status" value="1"/>
</dbReference>
<feature type="compositionally biased region" description="Basic and acidic residues" evidence="2">
    <location>
        <begin position="699"/>
        <end position="713"/>
    </location>
</feature>
<comment type="similarity">
    <text evidence="1">Belongs to the EIS1 family.</text>
</comment>
<feature type="compositionally biased region" description="Basic and acidic residues" evidence="2">
    <location>
        <begin position="510"/>
        <end position="525"/>
    </location>
</feature>
<feature type="compositionally biased region" description="Low complexity" evidence="2">
    <location>
        <begin position="634"/>
        <end position="662"/>
    </location>
</feature>